<dbReference type="InterPro" id="IPR051465">
    <property type="entry name" value="Cell_Envelope_Struct_Comp"/>
</dbReference>
<dbReference type="RefSeq" id="WP_120975379.1">
    <property type="nucleotide sequence ID" value="NZ_RBZM01000004.1"/>
</dbReference>
<dbReference type="InterPro" id="IPR042229">
    <property type="entry name" value="Listeria/Bacterioides_rpt_sf"/>
</dbReference>
<dbReference type="NCBIfam" id="TIGR02543">
    <property type="entry name" value="List_Bact_rpt"/>
    <property type="match status" value="1"/>
</dbReference>
<dbReference type="InterPro" id="IPR001119">
    <property type="entry name" value="SLH_dom"/>
</dbReference>
<proteinExistence type="predicted"/>
<dbReference type="InterPro" id="IPR013378">
    <property type="entry name" value="InlB-like_B-rpt"/>
</dbReference>
<dbReference type="Proteomes" id="UP000282076">
    <property type="component" value="Unassembled WGS sequence"/>
</dbReference>
<dbReference type="EMBL" id="RBZM01000004">
    <property type="protein sequence ID" value="RKP55001.1"/>
    <property type="molecule type" value="Genomic_DNA"/>
</dbReference>
<dbReference type="InterPro" id="IPR011493">
    <property type="entry name" value="GLUG"/>
</dbReference>
<evidence type="ECO:0000313" key="4">
    <source>
        <dbReference type="Proteomes" id="UP000282076"/>
    </source>
</evidence>
<dbReference type="PANTHER" id="PTHR43308">
    <property type="entry name" value="OUTER MEMBRANE PROTEIN ALPHA-RELATED"/>
    <property type="match status" value="1"/>
</dbReference>
<gene>
    <name evidence="3" type="ORF">D7Z26_07150</name>
</gene>
<feature type="domain" description="SLH" evidence="2">
    <location>
        <begin position="1238"/>
        <end position="1298"/>
    </location>
</feature>
<accession>A0A494Y3C9</accession>
<evidence type="ECO:0000259" key="2">
    <source>
        <dbReference type="PROSITE" id="PS51272"/>
    </source>
</evidence>
<protein>
    <recommendedName>
        <fullName evidence="2">SLH domain-containing protein</fullName>
    </recommendedName>
</protein>
<dbReference type="OrthoDB" id="9802993at2"/>
<comment type="caution">
    <text evidence="3">The sequence shown here is derived from an EMBL/GenBank/DDBJ whole genome shotgun (WGS) entry which is preliminary data.</text>
</comment>
<comment type="subcellular location">
    <subcellularLocation>
        <location evidence="1">Cell envelope</location>
    </subcellularLocation>
</comment>
<dbReference type="Gene3D" id="2.60.220.30">
    <property type="match status" value="1"/>
</dbReference>
<organism evidence="3 4">
    <name type="scientific">Cohnella endophytica</name>
    <dbReference type="NCBI Taxonomy" id="2419778"/>
    <lineage>
        <taxon>Bacteria</taxon>
        <taxon>Bacillati</taxon>
        <taxon>Bacillota</taxon>
        <taxon>Bacilli</taxon>
        <taxon>Bacillales</taxon>
        <taxon>Paenibacillaceae</taxon>
        <taxon>Cohnella</taxon>
    </lineage>
</organism>
<dbReference type="GO" id="GO:0030313">
    <property type="term" value="C:cell envelope"/>
    <property type="evidence" value="ECO:0007669"/>
    <property type="project" value="UniProtKB-SubCell"/>
</dbReference>
<name>A0A494Y3C9_9BACL</name>
<evidence type="ECO:0000256" key="1">
    <source>
        <dbReference type="ARBA" id="ARBA00004196"/>
    </source>
</evidence>
<dbReference type="PROSITE" id="PS51272">
    <property type="entry name" value="SLH"/>
    <property type="match status" value="3"/>
</dbReference>
<keyword evidence="4" id="KW-1185">Reference proteome</keyword>
<dbReference type="Gene3D" id="2.60.40.4270">
    <property type="entry name" value="Listeria-Bacteroides repeat domain"/>
    <property type="match status" value="1"/>
</dbReference>
<dbReference type="Pfam" id="PF07581">
    <property type="entry name" value="Glug"/>
    <property type="match status" value="9"/>
</dbReference>
<dbReference type="Pfam" id="PF09479">
    <property type="entry name" value="Flg_new"/>
    <property type="match status" value="1"/>
</dbReference>
<feature type="domain" description="SLH" evidence="2">
    <location>
        <begin position="1300"/>
        <end position="1355"/>
    </location>
</feature>
<evidence type="ECO:0000313" key="3">
    <source>
        <dbReference type="EMBL" id="RKP55001.1"/>
    </source>
</evidence>
<reference evidence="3 4" key="1">
    <citation type="submission" date="2018-10" db="EMBL/GenBank/DDBJ databases">
        <title>Cohnella sp. M2MS4P-1, whole genome shotgun sequence.</title>
        <authorList>
            <person name="Tuo L."/>
        </authorList>
    </citation>
    <scope>NUCLEOTIDE SEQUENCE [LARGE SCALE GENOMIC DNA]</scope>
    <source>
        <strain evidence="3 4">M2MS4P-1</strain>
    </source>
</reference>
<dbReference type="Pfam" id="PF00395">
    <property type="entry name" value="SLH"/>
    <property type="match status" value="3"/>
</dbReference>
<dbReference type="Gene3D" id="2.160.20.110">
    <property type="match status" value="4"/>
</dbReference>
<feature type="domain" description="SLH" evidence="2">
    <location>
        <begin position="1174"/>
        <end position="1237"/>
    </location>
</feature>
<dbReference type="PANTHER" id="PTHR43308:SF5">
    <property type="entry name" value="S-LAYER PROTEIN _ PEPTIDOGLYCAN ENDO-BETA-N-ACETYLGLUCOSAMINIDASE"/>
    <property type="match status" value="1"/>
</dbReference>
<sequence length="1355" mass="140482">MRTRGSKILIMMLVMAMMFGGVTGWGITGGGKVFAADSGDFDGGTGTSGDPFQINTAAQLDNVRDHVEAGVYFELTNDIDLSSYSSGEGWLPIANFGGSLDGNGFIIMNLKINRPGDNLIGLFGKSAWDSKFINIVLENMNVQGNNHVGGLVGYNEGGSINNSYATGSVGGDSYVGGLVGYNYGGTISNSYVTASASGAHFFVGGLVGYNIGYSFGGTIYNSYATGNVHGGDSYVGGLVGYNYGSYSGGTISNSYATGNVSGNNNLGGLVGQNQSYNNGGTISDSFYDSTTTGQSDSGKGTGVITANMQKKDTFTSWNFNSDWYVIPGQYPRLWALTALTEGTDVGTTKIVHVANGMEYSIGNGEYTAFTNTSLDNIPVNAGDTISVRVAADISSAKTLTVSLTDIKPANAPTTAALTVGTNITGTTQISGVTDLMEYKVGSGSYTAIASTSVDNIVVSEGDNIYVRVRATTQPASIAQVLTVALANIKIGSIKVPAIALTAPEPYATPVLSLAPTAEYTATVAWLPADEHFKEEVPYTATITLTPKSGYTFSGVTSNFFTVAGATATNSAQSGVVTAAFSATSAAFDGGTGTEDNPYRIATASQFDKVRYVLEEGVYFKLTADIDLSSYGAGEGWDPIGSYDDDEQSGAFQGNMDGNGHTIKGLKISNSSNNPVGLFGTVGENGSIRNMIVEDVNIDGGYAVGGLVGLNFGTIANSCYATGNVSGSDNYAVGGLVGINIGTISKSYATGDVSGSDTSEVGGLVGYNEGTITNSYVTGSVSGDGDVGGLVGYNEGTITKSYVTGSVSGDGDVGGLVGYNEGTITNSYATGSVSGDGNVGGLVGYNHYNGDISSSYATGSVSEAEEVGGLVGFNNGDVSDSFYDIETTGQEDEGKGIGKSTEDMIKKDTYVAEDWDFSDTWAISATRNGSYPYLQAIQLYLDYDGNGKTSGSAPIDAISYMPGSPVAVKANTGNLARSGYTFTGWNTKADGSGTTYAPAAKLKLTENSILYAKWTANAPGNGGGYPSDTKVTSTDGKLTLPAGRAGEVSLENAVVITIPANATGKDLKLTIDKVLDAQKLLTSKDILITAVYEILKNFPENFDNPVTLTFTFDPASLKSGQKASVFYYDETKKEWVEIAGSKVSGNHISVTVNHFTKFAVLSVNQTSEVPDQNPKPTITFSDIAGHWAESAIKQAVSHGIVSGYPDGTFKPNHTVTRAEFTVMLMNTLKSQGTGAALTFSDEAKIGVWAKPALAQAVQAGIIKGFKDGTFRPGAAITRAEMASMVANALQLQAESTSATGFADDKDIPSWAKGSIAAIKKLGLVSGNGSNAFAPAANTTRAEAITVLLNVLTYMSK</sequence>